<feature type="region of interest" description="Disordered" evidence="3">
    <location>
        <begin position="203"/>
        <end position="256"/>
    </location>
</feature>
<comment type="function">
    <text evidence="1 2">PPIases accelerate the folding of proteins. It catalyzes the cis-trans isomerization of proline imidic peptide bonds in oligopeptides.</text>
</comment>
<evidence type="ECO:0000313" key="5">
    <source>
        <dbReference type="EMBL" id="MBM7797380.1"/>
    </source>
</evidence>
<feature type="compositionally biased region" description="Polar residues" evidence="3">
    <location>
        <begin position="238"/>
        <end position="256"/>
    </location>
</feature>
<keyword evidence="6" id="KW-1185">Reference proteome</keyword>
<keyword evidence="2" id="KW-0697">Rotamase</keyword>
<comment type="similarity">
    <text evidence="2">Belongs to the cyclophilin-type PPIase family.</text>
</comment>
<evidence type="ECO:0000256" key="1">
    <source>
        <dbReference type="ARBA" id="ARBA00002388"/>
    </source>
</evidence>
<proteinExistence type="inferred from homology"/>
<feature type="domain" description="PPIase cyclophilin-type" evidence="4">
    <location>
        <begin position="80"/>
        <end position="229"/>
    </location>
</feature>
<organism evidence="5 6">
    <name type="scientific">Microlunatus panaciterrae</name>
    <dbReference type="NCBI Taxonomy" id="400768"/>
    <lineage>
        <taxon>Bacteria</taxon>
        <taxon>Bacillati</taxon>
        <taxon>Actinomycetota</taxon>
        <taxon>Actinomycetes</taxon>
        <taxon>Propionibacteriales</taxon>
        <taxon>Propionibacteriaceae</taxon>
        <taxon>Microlunatus</taxon>
    </lineage>
</organism>
<name>A0ABS2REF7_9ACTN</name>
<comment type="catalytic activity">
    <reaction evidence="2">
        <text>[protein]-peptidylproline (omega=180) = [protein]-peptidylproline (omega=0)</text>
        <dbReference type="Rhea" id="RHEA:16237"/>
        <dbReference type="Rhea" id="RHEA-COMP:10747"/>
        <dbReference type="Rhea" id="RHEA-COMP:10748"/>
        <dbReference type="ChEBI" id="CHEBI:83833"/>
        <dbReference type="ChEBI" id="CHEBI:83834"/>
        <dbReference type="EC" id="5.2.1.8"/>
    </reaction>
</comment>
<feature type="chain" id="PRO_5045009773" description="Peptidyl-prolyl cis-trans isomerase" evidence="2">
    <location>
        <begin position="25"/>
        <end position="256"/>
    </location>
</feature>
<dbReference type="CDD" id="cd00317">
    <property type="entry name" value="cyclophilin"/>
    <property type="match status" value="1"/>
</dbReference>
<accession>A0ABS2REF7</accession>
<dbReference type="PANTHER" id="PTHR45625:SF3">
    <property type="entry name" value="PEPTIDYL-PROLYL CIS-TRANS ISOMERASE B-RELATED"/>
    <property type="match status" value="1"/>
</dbReference>
<comment type="caution">
    <text evidence="5">The sequence shown here is derived from an EMBL/GenBank/DDBJ whole genome shotgun (WGS) entry which is preliminary data.</text>
</comment>
<dbReference type="SUPFAM" id="SSF50891">
    <property type="entry name" value="Cyclophilin-like"/>
    <property type="match status" value="1"/>
</dbReference>
<dbReference type="PROSITE" id="PS51257">
    <property type="entry name" value="PROKAR_LIPOPROTEIN"/>
    <property type="match status" value="1"/>
</dbReference>
<evidence type="ECO:0000256" key="2">
    <source>
        <dbReference type="RuleBase" id="RU363019"/>
    </source>
</evidence>
<evidence type="ECO:0000259" key="4">
    <source>
        <dbReference type="PROSITE" id="PS50072"/>
    </source>
</evidence>
<dbReference type="PANTHER" id="PTHR45625">
    <property type="entry name" value="PEPTIDYL-PROLYL CIS-TRANS ISOMERASE-RELATED"/>
    <property type="match status" value="1"/>
</dbReference>
<reference evidence="5 6" key="1">
    <citation type="submission" date="2021-01" db="EMBL/GenBank/DDBJ databases">
        <title>Sequencing the genomes of 1000 actinobacteria strains.</title>
        <authorList>
            <person name="Klenk H.-P."/>
        </authorList>
    </citation>
    <scope>NUCLEOTIDE SEQUENCE [LARGE SCALE GENOMIC DNA]</scope>
    <source>
        <strain evidence="5 6">DSM 18662</strain>
    </source>
</reference>
<evidence type="ECO:0000313" key="6">
    <source>
        <dbReference type="Proteomes" id="UP000704762"/>
    </source>
</evidence>
<dbReference type="EMBL" id="JAFBCF010000001">
    <property type="protein sequence ID" value="MBM7797380.1"/>
    <property type="molecule type" value="Genomic_DNA"/>
</dbReference>
<keyword evidence="2 5" id="KW-0413">Isomerase</keyword>
<dbReference type="Proteomes" id="UP000704762">
    <property type="component" value="Unassembled WGS sequence"/>
</dbReference>
<dbReference type="InterPro" id="IPR002130">
    <property type="entry name" value="Cyclophilin-type_PPIase_dom"/>
</dbReference>
<dbReference type="PRINTS" id="PR00153">
    <property type="entry name" value="CSAPPISMRASE"/>
</dbReference>
<dbReference type="EC" id="5.2.1.8" evidence="2"/>
<dbReference type="InterPro" id="IPR029000">
    <property type="entry name" value="Cyclophilin-like_dom_sf"/>
</dbReference>
<feature type="signal peptide" evidence="2">
    <location>
        <begin position="1"/>
        <end position="24"/>
    </location>
</feature>
<sequence>MIAQPTRSRALALAGVLAVLSVTGGCGTIPDSFGKGPLDPAVETCEYVESGQAARPVRLPPTDNVPRTGSVTFVLKMTEGDVTITMDREKAPCTVNSFRSLAEQGYFDRTRCHRLVDSGAFFLQCGDPTGKGDGGPGYQFDDETDPSDTYPAGTVAMANGGVNSNGSQFFLVYDDSELPPNYTVFGKMDQPSTDVVARMSAEGEDGRYRASGGGGGRPNNPSEIISVVEEQPADLSPTPESSRSNGPTPSDTPSGR</sequence>
<dbReference type="GO" id="GO:0003755">
    <property type="term" value="F:peptidyl-prolyl cis-trans isomerase activity"/>
    <property type="evidence" value="ECO:0007669"/>
    <property type="project" value="UniProtKB-EC"/>
</dbReference>
<protein>
    <recommendedName>
        <fullName evidence="2">Peptidyl-prolyl cis-trans isomerase</fullName>
        <shortName evidence="2">PPIase</shortName>
        <ecNumber evidence="2">5.2.1.8</ecNumber>
    </recommendedName>
</protein>
<dbReference type="RefSeq" id="WP_338041099.1">
    <property type="nucleotide sequence ID" value="NZ_BAAAQP010000003.1"/>
</dbReference>
<keyword evidence="2" id="KW-0732">Signal</keyword>
<dbReference type="Gene3D" id="2.40.100.10">
    <property type="entry name" value="Cyclophilin-like"/>
    <property type="match status" value="1"/>
</dbReference>
<gene>
    <name evidence="5" type="ORF">JOE57_000301</name>
</gene>
<dbReference type="PROSITE" id="PS50072">
    <property type="entry name" value="CSA_PPIASE_2"/>
    <property type="match status" value="1"/>
</dbReference>
<dbReference type="InterPro" id="IPR044666">
    <property type="entry name" value="Cyclophilin_A-like"/>
</dbReference>
<evidence type="ECO:0000256" key="3">
    <source>
        <dbReference type="SAM" id="MobiDB-lite"/>
    </source>
</evidence>
<dbReference type="Pfam" id="PF00160">
    <property type="entry name" value="Pro_isomerase"/>
    <property type="match status" value="1"/>
</dbReference>